<evidence type="ECO:0000313" key="1">
    <source>
        <dbReference type="EMBL" id="KAK4663141.1"/>
    </source>
</evidence>
<evidence type="ECO:0000313" key="2">
    <source>
        <dbReference type="Proteomes" id="UP001326199"/>
    </source>
</evidence>
<keyword evidence="2" id="KW-1185">Reference proteome</keyword>
<sequence length="124" mass="14098">MATMRLNNSLDLAARLWLMFGFEMEREGGFAWGGDKTLLDNSQQDPSIAIERMAKYLGILEKSSSESQRGQRSARVFAATFSPQHMMRLTSFHIVWTNDILEHLVVKVSKKGSHQATFFITQLC</sequence>
<accession>A0ABR0H5H0</accession>
<protein>
    <submittedName>
        <fullName evidence="1">Uncharacterized protein</fullName>
    </submittedName>
</protein>
<reference evidence="1 2" key="1">
    <citation type="journal article" date="2023" name="bioRxiv">
        <title>High-quality genome assemblies of four members of thePodospora anserinaspecies complex.</title>
        <authorList>
            <person name="Ament-Velasquez S.L."/>
            <person name="Vogan A.A."/>
            <person name="Wallerman O."/>
            <person name="Hartmann F."/>
            <person name="Gautier V."/>
            <person name="Silar P."/>
            <person name="Giraud T."/>
            <person name="Johannesson H."/>
        </authorList>
    </citation>
    <scope>NUCLEOTIDE SEQUENCE [LARGE SCALE GENOMIC DNA]</scope>
    <source>
        <strain evidence="1 2">CBS 411.78</strain>
    </source>
</reference>
<dbReference type="Proteomes" id="UP001326199">
    <property type="component" value="Unassembled WGS sequence"/>
</dbReference>
<proteinExistence type="predicted"/>
<gene>
    <name evidence="1" type="ORF">QC763_0095500</name>
</gene>
<organism evidence="1 2">
    <name type="scientific">Podospora pseudopauciseta</name>
    <dbReference type="NCBI Taxonomy" id="2093780"/>
    <lineage>
        <taxon>Eukaryota</taxon>
        <taxon>Fungi</taxon>
        <taxon>Dikarya</taxon>
        <taxon>Ascomycota</taxon>
        <taxon>Pezizomycotina</taxon>
        <taxon>Sordariomycetes</taxon>
        <taxon>Sordariomycetidae</taxon>
        <taxon>Sordariales</taxon>
        <taxon>Podosporaceae</taxon>
        <taxon>Podospora</taxon>
    </lineage>
</organism>
<dbReference type="EMBL" id="JAFFHB010000008">
    <property type="protein sequence ID" value="KAK4663141.1"/>
    <property type="molecule type" value="Genomic_DNA"/>
</dbReference>
<name>A0ABR0H5H0_9PEZI</name>
<dbReference type="RefSeq" id="XP_062763107.1">
    <property type="nucleotide sequence ID" value="XM_062906302.1"/>
</dbReference>
<dbReference type="GeneID" id="87926523"/>
<comment type="caution">
    <text evidence="1">The sequence shown here is derived from an EMBL/GenBank/DDBJ whole genome shotgun (WGS) entry which is preliminary data.</text>
</comment>